<proteinExistence type="predicted"/>
<gene>
    <name evidence="1" type="ORF">UFOVP630_24</name>
</gene>
<name>A0A6J5NF46_9CAUD</name>
<accession>A0A6J5NF46</accession>
<reference evidence="1" key="1">
    <citation type="submission" date="2020-04" db="EMBL/GenBank/DDBJ databases">
        <authorList>
            <person name="Chiriac C."/>
            <person name="Salcher M."/>
            <person name="Ghai R."/>
            <person name="Kavagutti S V."/>
        </authorList>
    </citation>
    <scope>NUCLEOTIDE SEQUENCE</scope>
</reference>
<protein>
    <submittedName>
        <fullName evidence="1">Uncharacterized protein</fullName>
    </submittedName>
</protein>
<sequence length="132" mass="15077">MAKKYDREFLVAKIAMMRIKGKSTHTILEFLMEQVGMSRKIAYEVLQDAQKYIMEQTNEDTKVAFAEAINRLEILYEDGDNKTKLDVLKELNKLRGLYATQKIDITSAGEAITEIRLVQIKSKDDLDGGTND</sequence>
<dbReference type="EMBL" id="LR796607">
    <property type="protein sequence ID" value="CAB4154133.1"/>
    <property type="molecule type" value="Genomic_DNA"/>
</dbReference>
<evidence type="ECO:0000313" key="1">
    <source>
        <dbReference type="EMBL" id="CAB4154133.1"/>
    </source>
</evidence>
<organism evidence="1">
    <name type="scientific">uncultured Caudovirales phage</name>
    <dbReference type="NCBI Taxonomy" id="2100421"/>
    <lineage>
        <taxon>Viruses</taxon>
        <taxon>Duplodnaviria</taxon>
        <taxon>Heunggongvirae</taxon>
        <taxon>Uroviricota</taxon>
        <taxon>Caudoviricetes</taxon>
        <taxon>Peduoviridae</taxon>
        <taxon>Maltschvirus</taxon>
        <taxon>Maltschvirus maltsch</taxon>
    </lineage>
</organism>